<protein>
    <submittedName>
        <fullName evidence="1">Uncharacterized protein</fullName>
    </submittedName>
</protein>
<gene>
    <name evidence="1" type="ORF">MtrunA17_Chr6g0470721</name>
</gene>
<name>A0A396HL44_MEDTR</name>
<dbReference type="Gramene" id="rna36093">
    <property type="protein sequence ID" value="RHN51617.1"/>
    <property type="gene ID" value="gene36093"/>
</dbReference>
<accession>A0A396HL44</accession>
<dbReference type="Proteomes" id="UP000265566">
    <property type="component" value="Chromosome 6"/>
</dbReference>
<reference evidence="1" key="1">
    <citation type="journal article" date="2018" name="Nat. Plants">
        <title>Whole-genome landscape of Medicago truncatula symbiotic genes.</title>
        <authorList>
            <person name="Pecrix Y."/>
            <person name="Gamas P."/>
            <person name="Carrere S."/>
        </authorList>
    </citation>
    <scope>NUCLEOTIDE SEQUENCE</scope>
    <source>
        <tissue evidence="1">Leaves</tissue>
    </source>
</reference>
<evidence type="ECO:0000313" key="1">
    <source>
        <dbReference type="EMBL" id="RHN51617.1"/>
    </source>
</evidence>
<organism evidence="1">
    <name type="scientific">Medicago truncatula</name>
    <name type="common">Barrel medic</name>
    <name type="synonym">Medicago tribuloides</name>
    <dbReference type="NCBI Taxonomy" id="3880"/>
    <lineage>
        <taxon>Eukaryota</taxon>
        <taxon>Viridiplantae</taxon>
        <taxon>Streptophyta</taxon>
        <taxon>Embryophyta</taxon>
        <taxon>Tracheophyta</taxon>
        <taxon>Spermatophyta</taxon>
        <taxon>Magnoliopsida</taxon>
        <taxon>eudicotyledons</taxon>
        <taxon>Gunneridae</taxon>
        <taxon>Pentapetalae</taxon>
        <taxon>rosids</taxon>
        <taxon>fabids</taxon>
        <taxon>Fabales</taxon>
        <taxon>Fabaceae</taxon>
        <taxon>Papilionoideae</taxon>
        <taxon>50 kb inversion clade</taxon>
        <taxon>NPAAA clade</taxon>
        <taxon>Hologalegina</taxon>
        <taxon>IRL clade</taxon>
        <taxon>Trifolieae</taxon>
        <taxon>Medicago</taxon>
    </lineage>
</organism>
<sequence length="40" mass="4666">MSKVATTLLEESVFFPSTLMYEMQASYCVWDNILMKCKII</sequence>
<dbReference type="EMBL" id="PSQE01000006">
    <property type="protein sequence ID" value="RHN51617.1"/>
    <property type="molecule type" value="Genomic_DNA"/>
</dbReference>
<proteinExistence type="predicted"/>
<dbReference type="AlphaFoldDB" id="A0A396HL44"/>
<comment type="caution">
    <text evidence="1">The sequence shown here is derived from an EMBL/GenBank/DDBJ whole genome shotgun (WGS) entry which is preliminary data.</text>
</comment>